<name>A0AAD1R2T1_PELCU</name>
<evidence type="ECO:0000256" key="4">
    <source>
        <dbReference type="ARBA" id="ARBA00023239"/>
    </source>
</evidence>
<protein>
    <submittedName>
        <fullName evidence="6">S-adenosyl-L-methionine-dependent tRNA 4-demethylwyosine synthase-like, partial</fullName>
    </submittedName>
</protein>
<keyword evidence="2" id="KW-0479">Metal-binding</keyword>
<dbReference type="Proteomes" id="UP001295444">
    <property type="component" value="Chromosome 01"/>
</dbReference>
<feature type="domain" description="tRNA wybutosine-synthesis" evidence="5">
    <location>
        <begin position="64"/>
        <end position="126"/>
    </location>
</feature>
<dbReference type="EMBL" id="OW240912">
    <property type="protein sequence ID" value="CAH2222753.1"/>
    <property type="molecule type" value="Genomic_DNA"/>
</dbReference>
<evidence type="ECO:0000256" key="1">
    <source>
        <dbReference type="ARBA" id="ARBA00001966"/>
    </source>
</evidence>
<keyword evidence="2" id="KW-0004">4Fe-4S</keyword>
<dbReference type="PANTHER" id="PTHR13930:SF0">
    <property type="entry name" value="S-ADENOSYL-L-METHIONINE-DEPENDENT TRNA 4-DEMETHYLWYOSINE SYNTHASE TYW1-RELATED"/>
    <property type="match status" value="1"/>
</dbReference>
<evidence type="ECO:0000259" key="5">
    <source>
        <dbReference type="Pfam" id="PF08608"/>
    </source>
</evidence>
<dbReference type="Gene3D" id="3.20.20.70">
    <property type="entry name" value="Aldolase class I"/>
    <property type="match status" value="1"/>
</dbReference>
<keyword evidence="3" id="KW-0819">tRNA processing</keyword>
<comment type="cofactor">
    <cofactor evidence="1">
        <name>[4Fe-4S] cluster</name>
        <dbReference type="ChEBI" id="CHEBI:49883"/>
    </cofactor>
</comment>
<organism evidence="6 7">
    <name type="scientific">Pelobates cultripes</name>
    <name type="common">Western spadefoot toad</name>
    <dbReference type="NCBI Taxonomy" id="61616"/>
    <lineage>
        <taxon>Eukaryota</taxon>
        <taxon>Metazoa</taxon>
        <taxon>Chordata</taxon>
        <taxon>Craniata</taxon>
        <taxon>Vertebrata</taxon>
        <taxon>Euteleostomi</taxon>
        <taxon>Amphibia</taxon>
        <taxon>Batrachia</taxon>
        <taxon>Anura</taxon>
        <taxon>Pelobatoidea</taxon>
        <taxon>Pelobatidae</taxon>
        <taxon>Pelobates</taxon>
    </lineage>
</organism>
<sequence>MPISGQLVDNGGGGSGGNKAVLFMIFQLCSPTFPAEQRTVYRLTLVKAWNVDELRAYADLVTVGRPDFIEVKGVTYCGESSASNLTMANVPWHEEVIRFVQELADLLPDYEIACEHEHSNCMLIAHKKVDQFL</sequence>
<dbReference type="GO" id="GO:0016829">
    <property type="term" value="F:lyase activity"/>
    <property type="evidence" value="ECO:0007669"/>
    <property type="project" value="UniProtKB-KW"/>
</dbReference>
<keyword evidence="4" id="KW-0456">Lyase</keyword>
<keyword evidence="7" id="KW-1185">Reference proteome</keyword>
<evidence type="ECO:0000256" key="3">
    <source>
        <dbReference type="ARBA" id="ARBA00022694"/>
    </source>
</evidence>
<dbReference type="GO" id="GO:0051539">
    <property type="term" value="F:4 iron, 4 sulfur cluster binding"/>
    <property type="evidence" value="ECO:0007669"/>
    <property type="project" value="UniProtKB-KW"/>
</dbReference>
<dbReference type="AlphaFoldDB" id="A0AAD1R2T1"/>
<dbReference type="InterPro" id="IPR013785">
    <property type="entry name" value="Aldolase_TIM"/>
</dbReference>
<reference evidence="6" key="1">
    <citation type="submission" date="2022-03" db="EMBL/GenBank/DDBJ databases">
        <authorList>
            <person name="Alioto T."/>
            <person name="Alioto T."/>
            <person name="Gomez Garrido J."/>
        </authorList>
    </citation>
    <scope>NUCLEOTIDE SEQUENCE</scope>
</reference>
<dbReference type="GO" id="GO:0031591">
    <property type="term" value="P:wybutosine biosynthetic process"/>
    <property type="evidence" value="ECO:0007669"/>
    <property type="project" value="TreeGrafter"/>
</dbReference>
<dbReference type="PANTHER" id="PTHR13930">
    <property type="entry name" value="S-ADENOSYL-L-METHIONINE-DEPENDENT TRNA 4-DEMETHYLWYOSINE SYNTHASE"/>
    <property type="match status" value="1"/>
</dbReference>
<evidence type="ECO:0000313" key="7">
    <source>
        <dbReference type="Proteomes" id="UP001295444"/>
    </source>
</evidence>
<accession>A0AAD1R2T1</accession>
<evidence type="ECO:0000256" key="2">
    <source>
        <dbReference type="ARBA" id="ARBA00022485"/>
    </source>
</evidence>
<dbReference type="InterPro" id="IPR013917">
    <property type="entry name" value="tRNA_wybutosine-synth"/>
</dbReference>
<dbReference type="Pfam" id="PF08608">
    <property type="entry name" value="Wyosine_form"/>
    <property type="match status" value="1"/>
</dbReference>
<evidence type="ECO:0000313" key="6">
    <source>
        <dbReference type="EMBL" id="CAH2222753.1"/>
    </source>
</evidence>
<keyword evidence="2" id="KW-0408">Iron</keyword>
<proteinExistence type="predicted"/>
<gene>
    <name evidence="6" type="ORF">PECUL_23A031710</name>
</gene>
<dbReference type="InterPro" id="IPR034556">
    <property type="entry name" value="tRNA_wybutosine-synthase"/>
</dbReference>
<keyword evidence="2" id="KW-0411">Iron-sulfur</keyword>